<dbReference type="SUPFAM" id="SSF54427">
    <property type="entry name" value="NTF2-like"/>
    <property type="match status" value="1"/>
</dbReference>
<dbReference type="InterPro" id="IPR032710">
    <property type="entry name" value="NTF2-like_dom_sf"/>
</dbReference>
<dbReference type="EMBL" id="PPUZ01000039">
    <property type="protein sequence ID" value="RZM78491.1"/>
    <property type="molecule type" value="Genomic_DNA"/>
</dbReference>
<evidence type="ECO:0000313" key="2">
    <source>
        <dbReference type="EMBL" id="RZM78491.1"/>
    </source>
</evidence>
<reference evidence="2 3" key="1">
    <citation type="submission" date="2018-01" db="EMBL/GenBank/DDBJ databases">
        <title>Co-occurrence of chitin degradation, pigmentation and bioactivity in marine Pseudoalteromonas.</title>
        <authorList>
            <person name="Paulsen S."/>
            <person name="Gram L."/>
            <person name="Machado H."/>
        </authorList>
    </citation>
    <scope>NUCLEOTIDE SEQUENCE [LARGE SCALE GENOMIC DNA]</scope>
    <source>
        <strain evidence="2 3">S1946</strain>
    </source>
</reference>
<dbReference type="Gene3D" id="3.10.450.50">
    <property type="match status" value="1"/>
</dbReference>
<name>A0A4Q7E876_9GAMM</name>
<organism evidence="2 3">
    <name type="scientific">Pseudoalteromonas rubra</name>
    <dbReference type="NCBI Taxonomy" id="43658"/>
    <lineage>
        <taxon>Bacteria</taxon>
        <taxon>Pseudomonadati</taxon>
        <taxon>Pseudomonadota</taxon>
        <taxon>Gammaproteobacteria</taxon>
        <taxon>Alteromonadales</taxon>
        <taxon>Pseudoalteromonadaceae</taxon>
        <taxon>Pseudoalteromonas</taxon>
    </lineage>
</organism>
<gene>
    <name evidence="2" type="ORF">C3B51_15065</name>
</gene>
<comment type="caution">
    <text evidence="2">The sequence shown here is derived from an EMBL/GenBank/DDBJ whole genome shotgun (WGS) entry which is preliminary data.</text>
</comment>
<evidence type="ECO:0000259" key="1">
    <source>
        <dbReference type="Pfam" id="PF14534"/>
    </source>
</evidence>
<dbReference type="Pfam" id="PF14534">
    <property type="entry name" value="DUF4440"/>
    <property type="match status" value="1"/>
</dbReference>
<proteinExistence type="predicted"/>
<dbReference type="AlphaFoldDB" id="A0A4Q7E876"/>
<evidence type="ECO:0000313" key="3">
    <source>
        <dbReference type="Proteomes" id="UP000292345"/>
    </source>
</evidence>
<dbReference type="InterPro" id="IPR027843">
    <property type="entry name" value="DUF4440"/>
</dbReference>
<protein>
    <submittedName>
        <fullName evidence="2">DUF4440 domain-containing protein</fullName>
    </submittedName>
</protein>
<accession>A0A4Q7E876</accession>
<feature type="domain" description="DUF4440" evidence="1">
    <location>
        <begin position="5"/>
        <end position="109"/>
    </location>
</feature>
<sequence>MDLLIAQEIELHQHHTRQNRAAIERLLHVEFSEVGMSGTRYNLDSIVAMMGEEDRAQQRVHSQSYCCNTLAPGVCLLRYQSALVDEEGEACNFAERCSVWVLTDEQWQLKYHQGTACAPFALI</sequence>
<dbReference type="RefSeq" id="WP_130245570.1">
    <property type="nucleotide sequence ID" value="NZ_PPUZ01000039.1"/>
</dbReference>
<dbReference type="Proteomes" id="UP000292345">
    <property type="component" value="Unassembled WGS sequence"/>
</dbReference>